<gene>
    <name evidence="3" type="ORF">EXIGLDRAFT_151588</name>
</gene>
<evidence type="ECO:0000313" key="4">
    <source>
        <dbReference type="Proteomes" id="UP000077266"/>
    </source>
</evidence>
<feature type="compositionally biased region" description="Low complexity" evidence="1">
    <location>
        <begin position="185"/>
        <end position="210"/>
    </location>
</feature>
<dbReference type="EMBL" id="KV425883">
    <property type="protein sequence ID" value="KZW03429.1"/>
    <property type="molecule type" value="Genomic_DNA"/>
</dbReference>
<dbReference type="InterPro" id="IPR046616">
    <property type="entry name" value="DUF6729"/>
</dbReference>
<dbReference type="STRING" id="1314781.A0A165QD10"/>
<protein>
    <recommendedName>
        <fullName evidence="2">DUF6729 domain-containing protein</fullName>
    </recommendedName>
</protein>
<dbReference type="InParanoid" id="A0A165QD10"/>
<evidence type="ECO:0000259" key="2">
    <source>
        <dbReference type="Pfam" id="PF20499"/>
    </source>
</evidence>
<feature type="compositionally biased region" description="Low complexity" evidence="1">
    <location>
        <begin position="106"/>
        <end position="115"/>
    </location>
</feature>
<feature type="compositionally biased region" description="Low complexity" evidence="1">
    <location>
        <begin position="19"/>
        <end position="34"/>
    </location>
</feature>
<accession>A0A165QD10</accession>
<organism evidence="3 4">
    <name type="scientific">Exidia glandulosa HHB12029</name>
    <dbReference type="NCBI Taxonomy" id="1314781"/>
    <lineage>
        <taxon>Eukaryota</taxon>
        <taxon>Fungi</taxon>
        <taxon>Dikarya</taxon>
        <taxon>Basidiomycota</taxon>
        <taxon>Agaricomycotina</taxon>
        <taxon>Agaricomycetes</taxon>
        <taxon>Auriculariales</taxon>
        <taxon>Exidiaceae</taxon>
        <taxon>Exidia</taxon>
    </lineage>
</organism>
<dbReference type="AlphaFoldDB" id="A0A165QD10"/>
<evidence type="ECO:0000313" key="3">
    <source>
        <dbReference type="EMBL" id="KZW03429.1"/>
    </source>
</evidence>
<dbReference type="Proteomes" id="UP000077266">
    <property type="component" value="Unassembled WGS sequence"/>
</dbReference>
<dbReference type="OrthoDB" id="3690045at2759"/>
<dbReference type="Pfam" id="PF20499">
    <property type="entry name" value="DUF6729"/>
    <property type="match status" value="1"/>
</dbReference>
<name>A0A165QD10_EXIGL</name>
<sequence>MENTLLLTQPLHALPVGHSTSTATTTGTAGPSPAKKARTAAKKDDGLPKRPVGRPRKDGLPPGSAPTSKTGSSRPVGRPKKLSVPGAGAFESGTATPTSDFQWPPQQAQAASSSSLAGALHVQPVPVMLPAPSHPALPPPLPNLPPGPPPVPVNMPAPPPPAHSHPPPAPSQPHPPPAHPPPAPASHSASLHPPATTSQPAPAPSLPASLNPLLDPPTLLAALLDALNATQPASTPAHVSSAFAVHLRELTKPQPMPAIPAVYGHMRTFWLPTASSYFTSLVRGGPPSVRFFFWDPLQLVWSGIRCPKCRTSSLVHKGLNKDPTATGDRPRRVLDTQAPDGEFWLIGTRYACVACDETWHSWDDRILRMLPPALVKDFPARMVVSSSSAASAAAAIAAALPNGVVIPGLTPATNKDGSAEESGNKASGVSTSLFALARTMVGQVRTVIYLRAMAANACT</sequence>
<feature type="compositionally biased region" description="Polar residues" evidence="1">
    <location>
        <begin position="93"/>
        <end position="105"/>
    </location>
</feature>
<feature type="domain" description="DUF6729" evidence="2">
    <location>
        <begin position="290"/>
        <end position="383"/>
    </location>
</feature>
<feature type="region of interest" description="Disordered" evidence="1">
    <location>
        <begin position="1"/>
        <end position="115"/>
    </location>
</feature>
<reference evidence="3 4" key="1">
    <citation type="journal article" date="2016" name="Mol. Biol. Evol.">
        <title>Comparative Genomics of Early-Diverging Mushroom-Forming Fungi Provides Insights into the Origins of Lignocellulose Decay Capabilities.</title>
        <authorList>
            <person name="Nagy L.G."/>
            <person name="Riley R."/>
            <person name="Tritt A."/>
            <person name="Adam C."/>
            <person name="Daum C."/>
            <person name="Floudas D."/>
            <person name="Sun H."/>
            <person name="Yadav J.S."/>
            <person name="Pangilinan J."/>
            <person name="Larsson K.H."/>
            <person name="Matsuura K."/>
            <person name="Barry K."/>
            <person name="Labutti K."/>
            <person name="Kuo R."/>
            <person name="Ohm R.A."/>
            <person name="Bhattacharya S.S."/>
            <person name="Shirouzu T."/>
            <person name="Yoshinaga Y."/>
            <person name="Martin F.M."/>
            <person name="Grigoriev I.V."/>
            <person name="Hibbett D.S."/>
        </authorList>
    </citation>
    <scope>NUCLEOTIDE SEQUENCE [LARGE SCALE GENOMIC DNA]</scope>
    <source>
        <strain evidence="3 4">HHB12029</strain>
    </source>
</reference>
<proteinExistence type="predicted"/>
<keyword evidence="4" id="KW-1185">Reference proteome</keyword>
<evidence type="ECO:0000256" key="1">
    <source>
        <dbReference type="SAM" id="MobiDB-lite"/>
    </source>
</evidence>
<feature type="compositionally biased region" description="Pro residues" evidence="1">
    <location>
        <begin position="138"/>
        <end position="184"/>
    </location>
</feature>
<feature type="region of interest" description="Disordered" evidence="1">
    <location>
        <begin position="138"/>
        <end position="210"/>
    </location>
</feature>